<sequence>MRMRLGRWRRRRAPAAQGAASC</sequence>
<organism evidence="2">
    <name type="scientific">Arundo donax</name>
    <name type="common">Giant reed</name>
    <name type="synonym">Donax arundinaceus</name>
    <dbReference type="NCBI Taxonomy" id="35708"/>
    <lineage>
        <taxon>Eukaryota</taxon>
        <taxon>Viridiplantae</taxon>
        <taxon>Streptophyta</taxon>
        <taxon>Embryophyta</taxon>
        <taxon>Tracheophyta</taxon>
        <taxon>Spermatophyta</taxon>
        <taxon>Magnoliopsida</taxon>
        <taxon>Liliopsida</taxon>
        <taxon>Poales</taxon>
        <taxon>Poaceae</taxon>
        <taxon>PACMAD clade</taxon>
        <taxon>Arundinoideae</taxon>
        <taxon>Arundineae</taxon>
        <taxon>Arundo</taxon>
    </lineage>
</organism>
<reference evidence="2" key="2">
    <citation type="journal article" date="2015" name="Data Brief">
        <title>Shoot transcriptome of the giant reed, Arundo donax.</title>
        <authorList>
            <person name="Barrero R.A."/>
            <person name="Guerrero F.D."/>
            <person name="Moolhuijzen P."/>
            <person name="Goolsby J.A."/>
            <person name="Tidwell J."/>
            <person name="Bellgard S.E."/>
            <person name="Bellgard M.I."/>
        </authorList>
    </citation>
    <scope>NUCLEOTIDE SEQUENCE</scope>
    <source>
        <tissue evidence="2">Shoot tissue taken approximately 20 cm above the soil surface</tissue>
    </source>
</reference>
<protein>
    <submittedName>
        <fullName evidence="2">Uncharacterized protein</fullName>
    </submittedName>
</protein>
<evidence type="ECO:0000313" key="2">
    <source>
        <dbReference type="EMBL" id="JAD59153.1"/>
    </source>
</evidence>
<reference evidence="2" key="1">
    <citation type="submission" date="2014-09" db="EMBL/GenBank/DDBJ databases">
        <authorList>
            <person name="Magalhaes I.L.F."/>
            <person name="Oliveira U."/>
            <person name="Santos F.R."/>
            <person name="Vidigal T.H.D.A."/>
            <person name="Brescovit A.D."/>
            <person name="Santos A.J."/>
        </authorList>
    </citation>
    <scope>NUCLEOTIDE SEQUENCE</scope>
    <source>
        <tissue evidence="2">Shoot tissue taken approximately 20 cm above the soil surface</tissue>
    </source>
</reference>
<accession>A0A0A9BAI7</accession>
<feature type="region of interest" description="Disordered" evidence="1">
    <location>
        <begin position="1"/>
        <end position="22"/>
    </location>
</feature>
<dbReference type="EMBL" id="GBRH01238742">
    <property type="protein sequence ID" value="JAD59153.1"/>
    <property type="molecule type" value="Transcribed_RNA"/>
</dbReference>
<feature type="compositionally biased region" description="Basic residues" evidence="1">
    <location>
        <begin position="1"/>
        <end position="13"/>
    </location>
</feature>
<name>A0A0A9BAI7_ARUDO</name>
<dbReference type="AlphaFoldDB" id="A0A0A9BAI7"/>
<evidence type="ECO:0000256" key="1">
    <source>
        <dbReference type="SAM" id="MobiDB-lite"/>
    </source>
</evidence>
<proteinExistence type="predicted"/>